<dbReference type="Proteomes" id="UP000183832">
    <property type="component" value="Unassembled WGS sequence"/>
</dbReference>
<keyword evidence="1" id="KW-0812">Transmembrane</keyword>
<evidence type="ECO:0000313" key="3">
    <source>
        <dbReference type="Proteomes" id="UP000183832"/>
    </source>
</evidence>
<gene>
    <name evidence="2" type="ORF">CLUMA_CG001578</name>
</gene>
<evidence type="ECO:0000256" key="1">
    <source>
        <dbReference type="SAM" id="Phobius"/>
    </source>
</evidence>
<keyword evidence="3" id="KW-1185">Reference proteome</keyword>
<name>A0A1J1HNJ6_9DIPT</name>
<accession>A0A1J1HNJ6</accession>
<organism evidence="2 3">
    <name type="scientific">Clunio marinus</name>
    <dbReference type="NCBI Taxonomy" id="568069"/>
    <lineage>
        <taxon>Eukaryota</taxon>
        <taxon>Metazoa</taxon>
        <taxon>Ecdysozoa</taxon>
        <taxon>Arthropoda</taxon>
        <taxon>Hexapoda</taxon>
        <taxon>Insecta</taxon>
        <taxon>Pterygota</taxon>
        <taxon>Neoptera</taxon>
        <taxon>Endopterygota</taxon>
        <taxon>Diptera</taxon>
        <taxon>Nematocera</taxon>
        <taxon>Chironomoidea</taxon>
        <taxon>Chironomidae</taxon>
        <taxon>Clunio</taxon>
    </lineage>
</organism>
<keyword evidence="1" id="KW-1133">Transmembrane helix</keyword>
<feature type="transmembrane region" description="Helical" evidence="1">
    <location>
        <begin position="12"/>
        <end position="29"/>
    </location>
</feature>
<dbReference type="EMBL" id="CVRI01000005">
    <property type="protein sequence ID" value="CRK87801.1"/>
    <property type="molecule type" value="Genomic_DNA"/>
</dbReference>
<proteinExistence type="predicted"/>
<protein>
    <submittedName>
        <fullName evidence="2">CLUMA_CG001578, isoform A</fullName>
    </submittedName>
</protein>
<dbReference type="AlphaFoldDB" id="A0A1J1HNJ6"/>
<keyword evidence="1" id="KW-0472">Membrane</keyword>
<reference evidence="2 3" key="1">
    <citation type="submission" date="2015-04" db="EMBL/GenBank/DDBJ databases">
        <authorList>
            <person name="Syromyatnikov M.Y."/>
            <person name="Popov V.N."/>
        </authorList>
    </citation>
    <scope>NUCLEOTIDE SEQUENCE [LARGE SCALE GENOMIC DNA]</scope>
</reference>
<feature type="transmembrane region" description="Helical" evidence="1">
    <location>
        <begin position="35"/>
        <end position="53"/>
    </location>
</feature>
<evidence type="ECO:0000313" key="2">
    <source>
        <dbReference type="EMBL" id="CRK87801.1"/>
    </source>
</evidence>
<sequence length="72" mass="8700">MQLKRDVNQFSAFIIRYTIFVFLFAINELCFNKMFEMLVIFCYCDIFIHLSYLKTTTSPSQQHDEVEIFIED</sequence>